<comment type="cofactor">
    <cofactor evidence="12">
        <name>pyruvate</name>
        <dbReference type="ChEBI" id="CHEBI:15361"/>
    </cofactor>
    <text evidence="12">Binds 1 pyruvoyl group covalently per subunit.</text>
</comment>
<gene>
    <name evidence="12" type="primary">psd</name>
    <name evidence="16" type="ORF">BECKH772A_GA0070896_1003618</name>
    <name evidence="15" type="ORF">BECKH772B_GA0070898_1001818</name>
    <name evidence="17" type="ORF">BECKH772C_GA0070978_1003517</name>
</gene>
<dbReference type="InterPro" id="IPR033177">
    <property type="entry name" value="PSD-B"/>
</dbReference>
<keyword evidence="6 12" id="KW-0472">Membrane</keyword>
<comment type="pathway">
    <text evidence="12">Phospholipid metabolism; phosphatidylethanolamine biosynthesis; phosphatidylethanolamine from CDP-diacylglycerol: step 2/2.</text>
</comment>
<feature type="compositionally biased region" description="Polar residues" evidence="13">
    <location>
        <begin position="236"/>
        <end position="249"/>
    </location>
</feature>
<evidence type="ECO:0000256" key="1">
    <source>
        <dbReference type="ARBA" id="ARBA00005189"/>
    </source>
</evidence>
<keyword evidence="2 12" id="KW-1003">Cell membrane</keyword>
<dbReference type="EMBL" id="CAADFI010000018">
    <property type="protein sequence ID" value="VFJ91482.1"/>
    <property type="molecule type" value="Genomic_DNA"/>
</dbReference>
<feature type="active site" description="Charge relay system; for autoendoproteolytic cleavage activity" evidence="12">
    <location>
        <position position="294"/>
    </location>
</feature>
<evidence type="ECO:0000313" key="16">
    <source>
        <dbReference type="EMBL" id="VFJ91952.1"/>
    </source>
</evidence>
<keyword evidence="3 12" id="KW-0444">Lipid biosynthesis</keyword>
<dbReference type="InterPro" id="IPR003817">
    <property type="entry name" value="PS_Dcarbxylase"/>
</dbReference>
<evidence type="ECO:0000256" key="4">
    <source>
        <dbReference type="ARBA" id="ARBA00022793"/>
    </source>
</evidence>
<keyword evidence="7 12" id="KW-0865">Zymogen</keyword>
<feature type="chain" id="PRO_5034664671" description="Phosphatidylserine decarboxylase alpha chain" evidence="12">
    <location>
        <begin position="294"/>
        <end position="341"/>
    </location>
</feature>
<comment type="function">
    <text evidence="12">Catalyzes the formation of phosphatidylethanolamine (PtdEtn) from phosphatidylserine (PtdSer).</text>
</comment>
<proteinExistence type="inferred from homology"/>
<evidence type="ECO:0000256" key="11">
    <source>
        <dbReference type="ARBA" id="ARBA00023317"/>
    </source>
</evidence>
<dbReference type="NCBIfam" id="TIGR00163">
    <property type="entry name" value="PS_decarb"/>
    <property type="match status" value="1"/>
</dbReference>
<organism evidence="15">
    <name type="scientific">Candidatus Kentrum eta</name>
    <dbReference type="NCBI Taxonomy" id="2126337"/>
    <lineage>
        <taxon>Bacteria</taxon>
        <taxon>Pseudomonadati</taxon>
        <taxon>Pseudomonadota</taxon>
        <taxon>Gammaproteobacteria</taxon>
        <taxon>Candidatus Kentrum</taxon>
    </lineage>
</organism>
<feature type="active site" description="Charge relay system; for autoendoproteolytic cleavage activity" evidence="12">
    <location>
        <position position="100"/>
    </location>
</feature>
<dbReference type="Pfam" id="PF02666">
    <property type="entry name" value="PS_Dcarbxylase"/>
    <property type="match status" value="1"/>
</dbReference>
<dbReference type="GO" id="GO:0006646">
    <property type="term" value="P:phosphatidylethanolamine biosynthetic process"/>
    <property type="evidence" value="ECO:0007669"/>
    <property type="project" value="UniProtKB-UniRule"/>
</dbReference>
<dbReference type="EMBL" id="CAADFJ010000035">
    <property type="protein sequence ID" value="VFJ99801.1"/>
    <property type="molecule type" value="Genomic_DNA"/>
</dbReference>
<evidence type="ECO:0000256" key="5">
    <source>
        <dbReference type="ARBA" id="ARBA00023098"/>
    </source>
</evidence>
<reference evidence="15" key="1">
    <citation type="submission" date="2019-02" db="EMBL/GenBank/DDBJ databases">
        <authorList>
            <person name="Gruber-Vodicka R. H."/>
            <person name="Seah K. B. B."/>
        </authorList>
    </citation>
    <scope>NUCLEOTIDE SEQUENCE</scope>
    <source>
        <strain evidence="17">BECK_SA2B12</strain>
        <strain evidence="16">BECK_SA2B15</strain>
        <strain evidence="15">BECK_SA2B20</strain>
    </source>
</reference>
<comment type="PTM">
    <text evidence="12">Is synthesized initially as an inactive proenzyme. Formation of the active enzyme involves a self-maturation process in which the active site pyruvoyl group is generated from an internal serine residue via an autocatalytic post-translational modification. Two non-identical subunits are generated from the proenzyme in this reaction, and the pyruvate is formed at the N-terminus of the alpha chain, which is derived from the carboxyl end of the proenzyme. The autoendoproteolytic cleavage occurs by a canonical serine protease mechanism, in which the side chain hydroxyl group of the serine supplies its oxygen atom to form the C-terminus of the beta chain, while the remainder of the serine residue undergoes an oxidative deamination to produce ammonia and the pyruvoyl prosthetic group on the alpha chain. During this reaction, the Ser that is part of the protease active site of the proenzyme becomes the pyruvoyl prosthetic group, which constitutes an essential element of the active site of the mature decarboxylase.</text>
</comment>
<feature type="site" description="Cleavage (non-hydrolytic); by autocatalysis" evidence="12">
    <location>
        <begin position="293"/>
        <end position="294"/>
    </location>
</feature>
<comment type="subunit">
    <text evidence="12">Heterodimer of a large membrane-associated beta subunit and a small pyruvoyl-containing alpha subunit.</text>
</comment>
<dbReference type="AlphaFoldDB" id="A0A450UG90"/>
<evidence type="ECO:0000256" key="14">
    <source>
        <dbReference type="SAM" id="Phobius"/>
    </source>
</evidence>
<dbReference type="PANTHER" id="PTHR10067">
    <property type="entry name" value="PHOSPHATIDYLSERINE DECARBOXYLASE"/>
    <property type="match status" value="1"/>
</dbReference>
<dbReference type="GO" id="GO:0005886">
    <property type="term" value="C:plasma membrane"/>
    <property type="evidence" value="ECO:0007669"/>
    <property type="project" value="UniProtKB-SubCell"/>
</dbReference>
<evidence type="ECO:0000256" key="13">
    <source>
        <dbReference type="SAM" id="MobiDB-lite"/>
    </source>
</evidence>
<keyword evidence="5 12" id="KW-0443">Lipid metabolism</keyword>
<evidence type="ECO:0000256" key="6">
    <source>
        <dbReference type="ARBA" id="ARBA00023136"/>
    </source>
</evidence>
<keyword evidence="9 12" id="KW-0456">Lyase</keyword>
<feature type="region of interest" description="Disordered" evidence="13">
    <location>
        <begin position="230"/>
        <end position="257"/>
    </location>
</feature>
<keyword evidence="8 12" id="KW-0594">Phospholipid biosynthesis</keyword>
<name>A0A450UG90_9GAMM</name>
<feature type="transmembrane region" description="Helical" evidence="14">
    <location>
        <begin position="203"/>
        <end position="224"/>
    </location>
</feature>
<dbReference type="EC" id="4.1.1.65" evidence="12"/>
<sequence>MTDTPSLLDYLAALPQHLYPQRLLSRLMWRAARVRAPWVKDRLIRGFIRRYGVDMAQALDPDPASYPDFNRFFTRALGPDARVLPGTMGPEAGAVVSPADGRVSALGLMDAGRLVQAKGHEYTVAALLQGNAADAQVFMGGRFLTVYLSPRDYHRVHMPIEGRLRAMRYVPGRRFSVNARTTRVIPRLFARNERVILLFDTQVGPMALVMVGAILVGSIGTVWAGTVTPRGRPIPQVTNTPPENRQQPIDSHGTPHGRLLPRAALVHTWRYDEGGQAELTFARGQEIGRFNMGSTVILLLPPDSVTWAPSLSPGTPVRMGMVVGSMVSGPLAPRSAGGRTI</sequence>
<dbReference type="UniPathway" id="UPA00558">
    <property type="reaction ID" value="UER00616"/>
</dbReference>
<accession>A0A450UG90</accession>
<evidence type="ECO:0000256" key="12">
    <source>
        <dbReference type="HAMAP-Rule" id="MF_00662"/>
    </source>
</evidence>
<keyword evidence="11 12" id="KW-0670">Pyruvate</keyword>
<keyword evidence="14" id="KW-1133">Transmembrane helix</keyword>
<protein>
    <recommendedName>
        <fullName evidence="12">Phosphatidylserine decarboxylase proenzyme</fullName>
        <ecNumber evidence="12">4.1.1.65</ecNumber>
    </recommendedName>
    <component>
        <recommendedName>
            <fullName evidence="12">Phosphatidylserine decarboxylase alpha chain</fullName>
        </recommendedName>
    </component>
    <component>
        <recommendedName>
            <fullName evidence="12">Phosphatidylserine decarboxylase beta chain</fullName>
        </recommendedName>
    </component>
</protein>
<keyword evidence="4 12" id="KW-0210">Decarboxylase</keyword>
<evidence type="ECO:0000313" key="17">
    <source>
        <dbReference type="EMBL" id="VFJ99801.1"/>
    </source>
</evidence>
<keyword evidence="14" id="KW-0812">Transmembrane</keyword>
<comment type="similarity">
    <text evidence="12">Belongs to the phosphatidylserine decarboxylase family. PSD-B subfamily. Prokaryotic type I sub-subfamily.</text>
</comment>
<evidence type="ECO:0000256" key="3">
    <source>
        <dbReference type="ARBA" id="ARBA00022516"/>
    </source>
</evidence>
<evidence type="ECO:0000256" key="7">
    <source>
        <dbReference type="ARBA" id="ARBA00023145"/>
    </source>
</evidence>
<evidence type="ECO:0000256" key="10">
    <source>
        <dbReference type="ARBA" id="ARBA00023264"/>
    </source>
</evidence>
<evidence type="ECO:0000256" key="8">
    <source>
        <dbReference type="ARBA" id="ARBA00023209"/>
    </source>
</evidence>
<dbReference type="EMBL" id="CAADFG010000036">
    <property type="protein sequence ID" value="VFJ91952.1"/>
    <property type="molecule type" value="Genomic_DNA"/>
</dbReference>
<feature type="chain" id="PRO_5034664672" description="Phosphatidylserine decarboxylase beta chain" evidence="12">
    <location>
        <begin position="1"/>
        <end position="293"/>
    </location>
</feature>
<comment type="subcellular location">
    <subcellularLocation>
        <location evidence="12">Cell membrane</location>
        <topology evidence="12">Peripheral membrane protein</topology>
    </subcellularLocation>
</comment>
<feature type="modified residue" description="Pyruvic acid (Ser); by autocatalysis" evidence="12">
    <location>
        <position position="294"/>
    </location>
</feature>
<evidence type="ECO:0000313" key="15">
    <source>
        <dbReference type="EMBL" id="VFJ91482.1"/>
    </source>
</evidence>
<keyword evidence="10 12" id="KW-1208">Phospholipid metabolism</keyword>
<evidence type="ECO:0000256" key="2">
    <source>
        <dbReference type="ARBA" id="ARBA00022475"/>
    </source>
</evidence>
<dbReference type="InterPro" id="IPR033178">
    <property type="entry name" value="PSD_type1_pro"/>
</dbReference>
<feature type="active site" description="Charge relay system; for autoendoproteolytic cleavage activity" evidence="12">
    <location>
        <position position="157"/>
    </location>
</feature>
<dbReference type="GO" id="GO:0004609">
    <property type="term" value="F:phosphatidylserine decarboxylase activity"/>
    <property type="evidence" value="ECO:0007669"/>
    <property type="project" value="UniProtKB-UniRule"/>
</dbReference>
<dbReference type="HAMAP" id="MF_00662">
    <property type="entry name" value="PS_decarb_PSD_B_type1"/>
    <property type="match status" value="1"/>
</dbReference>
<comment type="pathway">
    <text evidence="1">Lipid metabolism.</text>
</comment>
<dbReference type="PANTHER" id="PTHR10067:SF6">
    <property type="entry name" value="PHOSPHATIDYLSERINE DECARBOXYLASE PROENZYME, MITOCHONDRIAL"/>
    <property type="match status" value="1"/>
</dbReference>
<feature type="active site" description="Schiff-base intermediate with substrate; via pyruvic acid; for decarboxylase activity" evidence="12">
    <location>
        <position position="294"/>
    </location>
</feature>
<comment type="catalytic activity">
    <reaction evidence="12">
        <text>a 1,2-diacyl-sn-glycero-3-phospho-L-serine + H(+) = a 1,2-diacyl-sn-glycero-3-phosphoethanolamine + CO2</text>
        <dbReference type="Rhea" id="RHEA:20828"/>
        <dbReference type="ChEBI" id="CHEBI:15378"/>
        <dbReference type="ChEBI" id="CHEBI:16526"/>
        <dbReference type="ChEBI" id="CHEBI:57262"/>
        <dbReference type="ChEBI" id="CHEBI:64612"/>
        <dbReference type="EC" id="4.1.1.65"/>
    </reaction>
</comment>
<evidence type="ECO:0000256" key="9">
    <source>
        <dbReference type="ARBA" id="ARBA00023239"/>
    </source>
</evidence>